<sequence>MNQTLLPMLLLPCFKIHIPLLGSSFKVCMPLKIKTIMDAYFPSNQCCCSPVSKSTYPSLKAPVLKYATPLKIKTIMDAYFPSNQCYCSPVSKSTYPCLKAPILNYACP</sequence>
<proteinExistence type="predicted"/>
<evidence type="ECO:0000313" key="2">
    <source>
        <dbReference type="Proteomes" id="UP000825935"/>
    </source>
</evidence>
<keyword evidence="2" id="KW-1185">Reference proteome</keyword>
<dbReference type="AlphaFoldDB" id="A0A8T2T5L2"/>
<dbReference type="Proteomes" id="UP000825935">
    <property type="component" value="Chromosome 15"/>
</dbReference>
<comment type="caution">
    <text evidence="1">The sequence shown here is derived from an EMBL/GenBank/DDBJ whole genome shotgun (WGS) entry which is preliminary data.</text>
</comment>
<evidence type="ECO:0000313" key="1">
    <source>
        <dbReference type="EMBL" id="KAH7405324.1"/>
    </source>
</evidence>
<protein>
    <submittedName>
        <fullName evidence="1">Uncharacterized protein</fullName>
    </submittedName>
</protein>
<name>A0A8T2T5L2_CERRI</name>
<dbReference type="EMBL" id="CM035420">
    <property type="protein sequence ID" value="KAH7405324.1"/>
    <property type="molecule type" value="Genomic_DNA"/>
</dbReference>
<accession>A0A8T2T5L2</accession>
<organism evidence="1 2">
    <name type="scientific">Ceratopteris richardii</name>
    <name type="common">Triangle waterfern</name>
    <dbReference type="NCBI Taxonomy" id="49495"/>
    <lineage>
        <taxon>Eukaryota</taxon>
        <taxon>Viridiplantae</taxon>
        <taxon>Streptophyta</taxon>
        <taxon>Embryophyta</taxon>
        <taxon>Tracheophyta</taxon>
        <taxon>Polypodiopsida</taxon>
        <taxon>Polypodiidae</taxon>
        <taxon>Polypodiales</taxon>
        <taxon>Pteridineae</taxon>
        <taxon>Pteridaceae</taxon>
        <taxon>Parkerioideae</taxon>
        <taxon>Ceratopteris</taxon>
    </lineage>
</organism>
<gene>
    <name evidence="1" type="ORF">KP509_15G065600</name>
</gene>
<reference evidence="1" key="1">
    <citation type="submission" date="2021-08" db="EMBL/GenBank/DDBJ databases">
        <title>WGS assembly of Ceratopteris richardii.</title>
        <authorList>
            <person name="Marchant D.B."/>
            <person name="Chen G."/>
            <person name="Jenkins J."/>
            <person name="Shu S."/>
            <person name="Leebens-Mack J."/>
            <person name="Grimwood J."/>
            <person name="Schmutz J."/>
            <person name="Soltis P."/>
            <person name="Soltis D."/>
            <person name="Chen Z.-H."/>
        </authorList>
    </citation>
    <scope>NUCLEOTIDE SEQUENCE</scope>
    <source>
        <strain evidence="1">Whitten #5841</strain>
        <tissue evidence="1">Leaf</tissue>
    </source>
</reference>